<dbReference type="Proteomes" id="UP000067061">
    <property type="component" value="Chromosome"/>
</dbReference>
<dbReference type="AlphaFoldDB" id="A0AAC8ZZP5"/>
<accession>A0AAC8ZZP5</accession>
<evidence type="ECO:0000256" key="1">
    <source>
        <dbReference type="SAM" id="Phobius"/>
    </source>
</evidence>
<dbReference type="EMBL" id="CP013121">
    <property type="protein sequence ID" value="ALM93864.1"/>
    <property type="molecule type" value="Genomic_DNA"/>
</dbReference>
<organism evidence="2 3">
    <name type="scientific">Fusobacterium nucleatum subsp. polymorphum</name>
    <name type="common">Fusobacterium polymorphum</name>
    <dbReference type="NCBI Taxonomy" id="76857"/>
    <lineage>
        <taxon>Bacteria</taxon>
        <taxon>Fusobacteriati</taxon>
        <taxon>Fusobacteriota</taxon>
        <taxon>Fusobacteriia</taxon>
        <taxon>Fusobacteriales</taxon>
        <taxon>Fusobacteriaceae</taxon>
        <taxon>Fusobacterium</taxon>
    </lineage>
</organism>
<protein>
    <submittedName>
        <fullName evidence="2">Uncharacterized protein</fullName>
    </submittedName>
</protein>
<reference evidence="2 3" key="1">
    <citation type="submission" date="2015-11" db="EMBL/GenBank/DDBJ databases">
        <authorList>
            <person name="Kook J.-K."/>
            <person name="Park S.-N."/>
            <person name="Lim Y.K."/>
            <person name="Jo E."/>
        </authorList>
    </citation>
    <scope>NUCLEOTIDE SEQUENCE [LARGE SCALE GENOMIC DNA]</scope>
    <source>
        <strain evidence="2 3">ChDC F306</strain>
    </source>
</reference>
<sequence length="66" mass="8088">MEIFQIILFIPLLFLFSLFFAFTIRKRIIEKIMFTPPQTLYSRLRVQFFILLIIVVLKKFVMLYKP</sequence>
<evidence type="ECO:0000313" key="3">
    <source>
        <dbReference type="Proteomes" id="UP000067061"/>
    </source>
</evidence>
<feature type="transmembrane region" description="Helical" evidence="1">
    <location>
        <begin position="6"/>
        <end position="24"/>
    </location>
</feature>
<proteinExistence type="predicted"/>
<keyword evidence="1" id="KW-0812">Transmembrane</keyword>
<keyword evidence="1" id="KW-0472">Membrane</keyword>
<evidence type="ECO:0000313" key="2">
    <source>
        <dbReference type="EMBL" id="ALM93864.1"/>
    </source>
</evidence>
<feature type="transmembrane region" description="Helical" evidence="1">
    <location>
        <begin position="44"/>
        <end position="64"/>
    </location>
</feature>
<gene>
    <name evidence="2" type="ORF">RO02_04280</name>
</gene>
<name>A0AAC8ZZP5_FUSNP</name>
<keyword evidence="1" id="KW-1133">Transmembrane helix</keyword>